<evidence type="ECO:0000256" key="8">
    <source>
        <dbReference type="SAM" id="MobiDB-lite"/>
    </source>
</evidence>
<dbReference type="AlphaFoldDB" id="R7TL86"/>
<dbReference type="GO" id="GO:0032807">
    <property type="term" value="C:DNA ligase IV complex"/>
    <property type="evidence" value="ECO:0007669"/>
    <property type="project" value="TreeGrafter"/>
</dbReference>
<feature type="region of interest" description="Disordered" evidence="8">
    <location>
        <begin position="200"/>
        <end position="256"/>
    </location>
</feature>
<evidence type="ECO:0000256" key="1">
    <source>
        <dbReference type="ARBA" id="ARBA00004123"/>
    </source>
</evidence>
<dbReference type="CDD" id="cd22285">
    <property type="entry name" value="HD_XLF_N"/>
    <property type="match status" value="1"/>
</dbReference>
<dbReference type="GO" id="GO:0006303">
    <property type="term" value="P:double-strand break repair via nonhomologous end joining"/>
    <property type="evidence" value="ECO:0007669"/>
    <property type="project" value="TreeGrafter"/>
</dbReference>
<feature type="compositionally biased region" description="Basic and acidic residues" evidence="8">
    <location>
        <begin position="218"/>
        <end position="246"/>
    </location>
</feature>
<dbReference type="EMBL" id="KB310318">
    <property type="protein sequence ID" value="ELT91860.1"/>
    <property type="molecule type" value="Genomic_DNA"/>
</dbReference>
<evidence type="ECO:0000256" key="6">
    <source>
        <dbReference type="ARBA" id="ARBA00025747"/>
    </source>
</evidence>
<dbReference type="EMBL" id="AMQN01002887">
    <property type="status" value="NOT_ANNOTATED_CDS"/>
    <property type="molecule type" value="Genomic_DNA"/>
</dbReference>
<dbReference type="STRING" id="283909.R7TL86"/>
<comment type="subcellular location">
    <subcellularLocation>
        <location evidence="1">Nucleus</location>
    </subcellularLocation>
</comment>
<evidence type="ECO:0000256" key="3">
    <source>
        <dbReference type="ARBA" id="ARBA00023125"/>
    </source>
</evidence>
<keyword evidence="3" id="KW-0238">DNA-binding</keyword>
<feature type="compositionally biased region" description="Low complexity" evidence="8">
    <location>
        <begin position="207"/>
        <end position="217"/>
    </location>
</feature>
<evidence type="ECO:0000256" key="7">
    <source>
        <dbReference type="ARBA" id="ARBA00044529"/>
    </source>
</evidence>
<reference evidence="10 12" key="2">
    <citation type="journal article" date="2013" name="Nature">
        <title>Insights into bilaterian evolution from three spiralian genomes.</title>
        <authorList>
            <person name="Simakov O."/>
            <person name="Marletaz F."/>
            <person name="Cho S.J."/>
            <person name="Edsinger-Gonzales E."/>
            <person name="Havlak P."/>
            <person name="Hellsten U."/>
            <person name="Kuo D.H."/>
            <person name="Larsson T."/>
            <person name="Lv J."/>
            <person name="Arendt D."/>
            <person name="Savage R."/>
            <person name="Osoegawa K."/>
            <person name="de Jong P."/>
            <person name="Grimwood J."/>
            <person name="Chapman J.A."/>
            <person name="Shapiro H."/>
            <person name="Aerts A."/>
            <person name="Otillar R.P."/>
            <person name="Terry A.Y."/>
            <person name="Boore J.L."/>
            <person name="Grigoriev I.V."/>
            <person name="Lindberg D.R."/>
            <person name="Seaver E.C."/>
            <person name="Weisblat D.A."/>
            <person name="Putnam N.H."/>
            <person name="Rokhsar D.S."/>
        </authorList>
    </citation>
    <scope>NUCLEOTIDE SEQUENCE</scope>
    <source>
        <strain evidence="10 12">I ESC-2004</strain>
    </source>
</reference>
<gene>
    <name evidence="10" type="ORF">CAPTEDRAFT_219799</name>
</gene>
<keyword evidence="12" id="KW-1185">Reference proteome</keyword>
<organism evidence="10">
    <name type="scientific">Capitella teleta</name>
    <name type="common">Polychaete worm</name>
    <dbReference type="NCBI Taxonomy" id="283909"/>
    <lineage>
        <taxon>Eukaryota</taxon>
        <taxon>Metazoa</taxon>
        <taxon>Spiralia</taxon>
        <taxon>Lophotrochozoa</taxon>
        <taxon>Annelida</taxon>
        <taxon>Polychaeta</taxon>
        <taxon>Sedentaria</taxon>
        <taxon>Scolecida</taxon>
        <taxon>Capitellidae</taxon>
        <taxon>Capitella</taxon>
    </lineage>
</organism>
<dbReference type="GO" id="GO:0045027">
    <property type="term" value="F:DNA end binding"/>
    <property type="evidence" value="ECO:0007669"/>
    <property type="project" value="TreeGrafter"/>
</dbReference>
<evidence type="ECO:0000313" key="11">
    <source>
        <dbReference type="EnsemblMetazoa" id="CapteP219799"/>
    </source>
</evidence>
<keyword evidence="5" id="KW-0539">Nucleus</keyword>
<keyword evidence="4" id="KW-0234">DNA repair</keyword>
<evidence type="ECO:0000256" key="4">
    <source>
        <dbReference type="ARBA" id="ARBA00023204"/>
    </source>
</evidence>
<evidence type="ECO:0000256" key="5">
    <source>
        <dbReference type="ARBA" id="ARBA00023242"/>
    </source>
</evidence>
<dbReference type="Proteomes" id="UP000014760">
    <property type="component" value="Unassembled WGS sequence"/>
</dbReference>
<name>R7TL86_CAPTE</name>
<dbReference type="InterPro" id="IPR015381">
    <property type="entry name" value="XLF-like_N"/>
</dbReference>
<sequence length="256" mass="29653">MHREVETEWRRTWEPCISTTSWRQLHAPIEPPSSHSLHIKSLFRNDEYYIMFTDFKSIWTEALSPTEVKKRCQELNPSIEAPLSKILDVLKDGLSDEDHGDLRCTRVESCLKVQLTTKLAGIPFSWTLNCERVDDEEFESVVSSNLCPFSASQNLYFDVMMKKQFLNDMTSRKIDDASDEDSVVPRAAISSWSQRVPASLANQNAATVSPSKSPVKKSTPEKNEDNELIRRRELEKRLREEEERKDKGKKKKKIKF</sequence>
<evidence type="ECO:0000313" key="10">
    <source>
        <dbReference type="EMBL" id="ELT91860.1"/>
    </source>
</evidence>
<dbReference type="Gene3D" id="2.170.210.10">
    <property type="entry name" value="DNA double-strand break repair and VJ recombination XRCC4, N-terminal"/>
    <property type="match status" value="1"/>
</dbReference>
<evidence type="ECO:0000313" key="12">
    <source>
        <dbReference type="Proteomes" id="UP000014760"/>
    </source>
</evidence>
<feature type="domain" description="XLF-like N-terminal" evidence="9">
    <location>
        <begin position="21"/>
        <end position="132"/>
    </location>
</feature>
<reference evidence="11" key="3">
    <citation type="submission" date="2015-06" db="UniProtKB">
        <authorList>
            <consortium name="EnsemblMetazoa"/>
        </authorList>
    </citation>
    <scope>IDENTIFICATION</scope>
</reference>
<reference evidence="12" key="1">
    <citation type="submission" date="2012-12" db="EMBL/GenBank/DDBJ databases">
        <authorList>
            <person name="Hellsten U."/>
            <person name="Grimwood J."/>
            <person name="Chapman J.A."/>
            <person name="Shapiro H."/>
            <person name="Aerts A."/>
            <person name="Otillar R.P."/>
            <person name="Terry A.Y."/>
            <person name="Boore J.L."/>
            <person name="Simakov O."/>
            <person name="Marletaz F."/>
            <person name="Cho S.-J."/>
            <person name="Edsinger-Gonzales E."/>
            <person name="Havlak P."/>
            <person name="Kuo D.-H."/>
            <person name="Larsson T."/>
            <person name="Lv J."/>
            <person name="Arendt D."/>
            <person name="Savage R."/>
            <person name="Osoegawa K."/>
            <person name="de Jong P."/>
            <person name="Lindberg D.R."/>
            <person name="Seaver E.C."/>
            <person name="Weisblat D.A."/>
            <person name="Putnam N.H."/>
            <person name="Grigoriev I.V."/>
            <person name="Rokhsar D.S."/>
        </authorList>
    </citation>
    <scope>NUCLEOTIDE SEQUENCE</scope>
    <source>
        <strain evidence="12">I ESC-2004</strain>
    </source>
</reference>
<dbReference type="OrthoDB" id="2155935at2759"/>
<evidence type="ECO:0000256" key="2">
    <source>
        <dbReference type="ARBA" id="ARBA00022763"/>
    </source>
</evidence>
<dbReference type="OMA" id="SAELEWR"/>
<proteinExistence type="inferred from homology"/>
<evidence type="ECO:0000259" key="9">
    <source>
        <dbReference type="Pfam" id="PF09302"/>
    </source>
</evidence>
<feature type="compositionally biased region" description="Basic residues" evidence="8">
    <location>
        <begin position="247"/>
        <end position="256"/>
    </location>
</feature>
<accession>R7TL86</accession>
<dbReference type="PANTHER" id="PTHR32235:SF1">
    <property type="entry name" value="NON-HOMOLOGOUS END-JOINING FACTOR 1"/>
    <property type="match status" value="1"/>
</dbReference>
<dbReference type="EnsemblMetazoa" id="CapteT219799">
    <property type="protein sequence ID" value="CapteP219799"/>
    <property type="gene ID" value="CapteG219799"/>
</dbReference>
<dbReference type="Pfam" id="PF09302">
    <property type="entry name" value="XLF"/>
    <property type="match status" value="1"/>
</dbReference>
<dbReference type="InterPro" id="IPR052287">
    <property type="entry name" value="NHEJ_factor"/>
</dbReference>
<keyword evidence="2" id="KW-0227">DNA damage</keyword>
<comment type="similarity">
    <text evidence="6">Belongs to the XRCC4-XLF family. XLF subfamily.</text>
</comment>
<dbReference type="PANTHER" id="PTHR32235">
    <property type="entry name" value="NON-HOMOLOGOUS END-JOINING FACTOR 1"/>
    <property type="match status" value="1"/>
</dbReference>
<dbReference type="HOGENOM" id="CLU_1086820_0_0_1"/>
<dbReference type="InterPro" id="IPR038051">
    <property type="entry name" value="XRCC4-like_N_sf"/>
</dbReference>
<protein>
    <recommendedName>
        <fullName evidence="7">Non-homologous end-joining factor 1</fullName>
    </recommendedName>
</protein>
<dbReference type="EMBL" id="AMQN01002888">
    <property type="status" value="NOT_ANNOTATED_CDS"/>
    <property type="molecule type" value="Genomic_DNA"/>
</dbReference>